<organism evidence="1 2">
    <name type="scientific">Vitis rotundifolia</name>
    <name type="common">Muscadine grape</name>
    <dbReference type="NCBI Taxonomy" id="103349"/>
    <lineage>
        <taxon>Eukaryota</taxon>
        <taxon>Viridiplantae</taxon>
        <taxon>Streptophyta</taxon>
        <taxon>Embryophyta</taxon>
        <taxon>Tracheophyta</taxon>
        <taxon>Spermatophyta</taxon>
        <taxon>Magnoliopsida</taxon>
        <taxon>eudicotyledons</taxon>
        <taxon>Gunneridae</taxon>
        <taxon>Pentapetalae</taxon>
        <taxon>rosids</taxon>
        <taxon>Vitales</taxon>
        <taxon>Vitaceae</taxon>
        <taxon>Viteae</taxon>
        <taxon>Vitis</taxon>
    </lineage>
</organism>
<reference evidence="1 2" key="1">
    <citation type="journal article" date="2023" name="BMC Biotechnol.">
        <title>Vitis rotundifolia cv Carlos genome sequencing.</title>
        <authorList>
            <person name="Huff M."/>
            <person name="Hulse-Kemp A."/>
            <person name="Scheffler B."/>
            <person name="Youngblood R."/>
            <person name="Simpson S."/>
            <person name="Babiker E."/>
            <person name="Staton M."/>
        </authorList>
    </citation>
    <scope>NUCLEOTIDE SEQUENCE [LARGE SCALE GENOMIC DNA]</scope>
    <source>
        <tissue evidence="1">Leaf</tissue>
    </source>
</reference>
<proteinExistence type="predicted"/>
<dbReference type="EMBL" id="JARBHA010000007">
    <property type="protein sequence ID" value="KAJ9697065.1"/>
    <property type="molecule type" value="Genomic_DNA"/>
</dbReference>
<dbReference type="Proteomes" id="UP001168098">
    <property type="component" value="Unassembled WGS sequence"/>
</dbReference>
<evidence type="ECO:0000313" key="2">
    <source>
        <dbReference type="Proteomes" id="UP001168098"/>
    </source>
</evidence>
<gene>
    <name evidence="1" type="ORF">PVL29_009016</name>
</gene>
<name>A0AA38ZXD0_VITRO</name>
<accession>A0AA38ZXD0</accession>
<protein>
    <submittedName>
        <fullName evidence="1">Uncharacterized protein</fullName>
    </submittedName>
</protein>
<evidence type="ECO:0000313" key="1">
    <source>
        <dbReference type="EMBL" id="KAJ9697065.1"/>
    </source>
</evidence>
<sequence>MGKIRGKVEKILSGSCNCLRWAPLPQWLHGEPYALARYRGLRRHRVLYGEERERGDDLRHRLRHRRLMVPKHQGHCIPPHRCRNPLLHGPLRRLSRSILTSYSKPFNPLSSSVHNRNRIFA</sequence>
<keyword evidence="2" id="KW-1185">Reference proteome</keyword>
<comment type="caution">
    <text evidence="1">The sequence shown here is derived from an EMBL/GenBank/DDBJ whole genome shotgun (WGS) entry which is preliminary data.</text>
</comment>
<dbReference type="AlphaFoldDB" id="A0AA38ZXD0"/>